<organism evidence="1">
    <name type="scientific">Siphoviridae sp. ctGyV19</name>
    <dbReference type="NCBI Taxonomy" id="2826225"/>
    <lineage>
        <taxon>Viruses</taxon>
        <taxon>Duplodnaviria</taxon>
        <taxon>Heunggongvirae</taxon>
        <taxon>Uroviricota</taxon>
        <taxon>Caudoviricetes</taxon>
    </lineage>
</organism>
<reference evidence="1" key="1">
    <citation type="journal article" date="2021" name="Proc. Natl. Acad. Sci. U.S.A.">
        <title>A Catalog of Tens of Thousands of Viruses from Human Metagenomes Reveals Hidden Associations with Chronic Diseases.</title>
        <authorList>
            <person name="Tisza M.J."/>
            <person name="Buck C.B."/>
        </authorList>
    </citation>
    <scope>NUCLEOTIDE SEQUENCE</scope>
    <source>
        <strain evidence="1">CtGyV19</strain>
    </source>
</reference>
<sequence>MHHVRCASWPRQGFYIGEVGIIKAIPKKLLIHTVMQARKGETDRWGNETPETAQELRYVRMESSTKVVRDKNSAEIQLAATLFYDCRNSRPQGITFAVDDIIIFNGQKHQVKLVEPLYDGERLHHYELGLIAYA</sequence>
<dbReference type="Pfam" id="PF10665">
    <property type="entry name" value="Minor_capsid_1"/>
    <property type="match status" value="1"/>
</dbReference>
<evidence type="ECO:0000313" key="1">
    <source>
        <dbReference type="EMBL" id="DAD86088.1"/>
    </source>
</evidence>
<dbReference type="EMBL" id="BK014994">
    <property type="protein sequence ID" value="DAD86088.1"/>
    <property type="molecule type" value="Genomic_DNA"/>
</dbReference>
<proteinExistence type="predicted"/>
<accession>A0A8S5MVB6</accession>
<dbReference type="InterPro" id="IPR019612">
    <property type="entry name" value="Minor_capsid_put"/>
</dbReference>
<protein>
    <submittedName>
        <fullName evidence="1">Minor capsid protein</fullName>
    </submittedName>
</protein>
<name>A0A8S5MVB6_9CAUD</name>